<protein>
    <submittedName>
        <fullName evidence="1">Uncharacterized protein</fullName>
    </submittedName>
</protein>
<accession>A0A8J7QKA5</accession>
<dbReference type="Proteomes" id="UP000664417">
    <property type="component" value="Unassembled WGS sequence"/>
</dbReference>
<reference evidence="1" key="1">
    <citation type="submission" date="2021-03" db="EMBL/GenBank/DDBJ databases">
        <authorList>
            <person name="Wang G."/>
        </authorList>
    </citation>
    <scope>NUCLEOTIDE SEQUENCE</scope>
    <source>
        <strain evidence="1">KCTC 12899</strain>
    </source>
</reference>
<dbReference type="AlphaFoldDB" id="A0A8J7QKA5"/>
<dbReference type="RefSeq" id="WP_207859595.1">
    <property type="nucleotide sequence ID" value="NZ_JAFREP010000013.1"/>
</dbReference>
<evidence type="ECO:0000313" key="1">
    <source>
        <dbReference type="EMBL" id="MBO1319690.1"/>
    </source>
</evidence>
<name>A0A8J7QKA5_9BACT</name>
<organism evidence="1 2">
    <name type="scientific">Acanthopleuribacter pedis</name>
    <dbReference type="NCBI Taxonomy" id="442870"/>
    <lineage>
        <taxon>Bacteria</taxon>
        <taxon>Pseudomonadati</taxon>
        <taxon>Acidobacteriota</taxon>
        <taxon>Holophagae</taxon>
        <taxon>Acanthopleuribacterales</taxon>
        <taxon>Acanthopleuribacteraceae</taxon>
        <taxon>Acanthopleuribacter</taxon>
    </lineage>
</organism>
<sequence length="112" mass="12893">MKQLPKEDWDKRLQFVGCGLGRSYLSVFEKFRFELEKDVYDIFGNVLVGCFLMSSGQKIGVMLSVDVEKLGIDIFSYVDSPEEDIFEFLDCLGLAVLDLEWIHPDLKFSKVL</sequence>
<gene>
    <name evidence="1" type="ORF">J3U88_14540</name>
</gene>
<dbReference type="EMBL" id="JAFREP010000013">
    <property type="protein sequence ID" value="MBO1319690.1"/>
    <property type="molecule type" value="Genomic_DNA"/>
</dbReference>
<comment type="caution">
    <text evidence="1">The sequence shown here is derived from an EMBL/GenBank/DDBJ whole genome shotgun (WGS) entry which is preliminary data.</text>
</comment>
<evidence type="ECO:0000313" key="2">
    <source>
        <dbReference type="Proteomes" id="UP000664417"/>
    </source>
</evidence>
<keyword evidence="2" id="KW-1185">Reference proteome</keyword>
<proteinExistence type="predicted"/>